<comment type="caution">
    <text evidence="4">The sequence shown here is derived from an EMBL/GenBank/DDBJ whole genome shotgun (WGS) entry which is preliminary data.</text>
</comment>
<evidence type="ECO:0000313" key="4">
    <source>
        <dbReference type="EMBL" id="MEI5985586.1"/>
    </source>
</evidence>
<dbReference type="SUPFAM" id="SSF56935">
    <property type="entry name" value="Porins"/>
    <property type="match status" value="1"/>
</dbReference>
<dbReference type="EMBL" id="JAYLLN010000029">
    <property type="protein sequence ID" value="MEI5985586.1"/>
    <property type="molecule type" value="Genomic_DNA"/>
</dbReference>
<feature type="chain" id="PRO_5046748515" evidence="2">
    <location>
        <begin position="23"/>
        <end position="929"/>
    </location>
</feature>
<organism evidence="4 5">
    <name type="scientific">Sphingobacterium tenebrionis</name>
    <dbReference type="NCBI Taxonomy" id="3111775"/>
    <lineage>
        <taxon>Bacteria</taxon>
        <taxon>Pseudomonadati</taxon>
        <taxon>Bacteroidota</taxon>
        <taxon>Sphingobacteriia</taxon>
        <taxon>Sphingobacteriales</taxon>
        <taxon>Sphingobacteriaceae</taxon>
        <taxon>Sphingobacterium</taxon>
    </lineage>
</organism>
<dbReference type="Pfam" id="PF14905">
    <property type="entry name" value="OMP_b-brl_3"/>
    <property type="match status" value="2"/>
</dbReference>
<proteinExistence type="predicted"/>
<protein>
    <submittedName>
        <fullName evidence="4">Outer membrane beta-barrel protein</fullName>
    </submittedName>
</protein>
<gene>
    <name evidence="4" type="ORF">VJ786_11820</name>
</gene>
<dbReference type="RefSeq" id="WP_336557782.1">
    <property type="nucleotide sequence ID" value="NZ_JAYLLN010000029.1"/>
</dbReference>
<dbReference type="Proteomes" id="UP001363035">
    <property type="component" value="Unassembled WGS sequence"/>
</dbReference>
<keyword evidence="2" id="KW-0732">Signal</keyword>
<sequence length="929" mass="104117">MKFFTSVFLTLFFGLISLQTFAQKKITGEILSETDKTKLSNASVMLLQAKDSILVDFARVNQDGKFSINNPDTADYLLIVSYPKFGEYFQNIKKGTGDLALGQINLQSAASLIEEVLVTGKIPVVVKGDTVEYDASSFATEKNAKVEDLLKVLPGISVDASGKITAQGKTVEKVLVDGEEFFGDDPTLVTRNIRSDMVDKVQVYEKKTEAAERTGVDDGTRVQTINVKLKEEAKNGMFGKAEAGGGTDGDNGFYLGKLALNRFKGSTKISAFGVGANDGTISLGWEDEEKFGMGDGGIEVMEDGGVNFSFGGDAFSNWNGKGQPKALTGGVSYMDAWKDKKHKLNLSYKYGQIENNFSDNFIRETPTEGGYLNSNTTNNNQTDANRHRFNTKYDYAIDSLTALTLKVSGSREKNTNSLMVNGETFQDGTKVSDNSSEQRGETTTQNVSYDAYLTRKFKKEGRSLALRFAGNNSEDEGDLLLESENNNYALGTSQVIDQLKNKTSNSDNIVSSVTYTEPLGKLFRTSFNYEFASSKTHAIVNSFNKDASGGYTVLDDEFSNDFNFNTTRNSGGIGFGYKTEKIDVYLNNVLRHDDLSQMNNYANTGLSRDYLTYNPNAYLRYNISKSKRINLNYSYRNSLPSLFQIQPLRQNTDQMNEYFGNENLVPSKSSSFGLGFNSWDMMKGKYIYLWANAGQTIDAIQTNVVIEKGGLRKLYYENMDKNSTNVSVYGGAGFDLIRKWQLKSNFNLNASYNRYYNYINDRTIANPTDEFAENVNDNFNYGLSIGFERNTTKKVDFNWTFTPGFRTLKTSLNPERNSDGFTFNSDLTVKAYLPWKITLYGEGTYDYEAPTDALPERFERILFKPGISKKFLKSEGLILDFYVNDVFNQNKGFSRSQYNGAITQNTYNTISRYYMLKLTWEFTKMIGVN</sequence>
<accession>A0ABU8I814</accession>
<feature type="domain" description="Outer membrane protein beta-barrel" evidence="3">
    <location>
        <begin position="772"/>
        <end position="920"/>
    </location>
</feature>
<dbReference type="SUPFAM" id="SSF49478">
    <property type="entry name" value="Cna protein B-type domain"/>
    <property type="match status" value="1"/>
</dbReference>
<evidence type="ECO:0000313" key="5">
    <source>
        <dbReference type="Proteomes" id="UP001363035"/>
    </source>
</evidence>
<feature type="domain" description="Outer membrane protein beta-barrel" evidence="3">
    <location>
        <begin position="455"/>
        <end position="761"/>
    </location>
</feature>
<evidence type="ECO:0000256" key="2">
    <source>
        <dbReference type="SAM" id="SignalP"/>
    </source>
</evidence>
<keyword evidence="5" id="KW-1185">Reference proteome</keyword>
<feature type="region of interest" description="Disordered" evidence="1">
    <location>
        <begin position="414"/>
        <end position="446"/>
    </location>
</feature>
<feature type="compositionally biased region" description="Polar residues" evidence="1">
    <location>
        <begin position="415"/>
        <end position="446"/>
    </location>
</feature>
<name>A0ABU8I814_9SPHI</name>
<evidence type="ECO:0000256" key="1">
    <source>
        <dbReference type="SAM" id="MobiDB-lite"/>
    </source>
</evidence>
<reference evidence="4 5" key="1">
    <citation type="submission" date="2024-01" db="EMBL/GenBank/DDBJ databases">
        <title>Sphingobacterium tenebrionis sp. nov., a novel endophyte isolated from tenebrio molitor intestines.</title>
        <authorList>
            <person name="Zhang C."/>
        </authorList>
    </citation>
    <scope>NUCLEOTIDE SEQUENCE [LARGE SCALE GENOMIC DNA]</scope>
    <source>
        <strain evidence="4 5">PU5-4</strain>
    </source>
</reference>
<feature type="signal peptide" evidence="2">
    <location>
        <begin position="1"/>
        <end position="22"/>
    </location>
</feature>
<evidence type="ECO:0000259" key="3">
    <source>
        <dbReference type="Pfam" id="PF14905"/>
    </source>
</evidence>
<dbReference type="InterPro" id="IPR041700">
    <property type="entry name" value="OMP_b-brl_3"/>
</dbReference>